<evidence type="ECO:0000313" key="3">
    <source>
        <dbReference type="Proteomes" id="UP000193040"/>
    </source>
</evidence>
<dbReference type="Proteomes" id="UP000193040">
    <property type="component" value="Unassembled WGS sequence"/>
</dbReference>
<protein>
    <recommendedName>
        <fullName evidence="1">AMP-binding enzyme C-terminal domain-containing protein</fullName>
    </recommendedName>
</protein>
<dbReference type="InterPro" id="IPR025110">
    <property type="entry name" value="AMP-bd_C"/>
</dbReference>
<organism evidence="2 3">
    <name type="scientific">Mycobacterium simiae</name>
    <name type="common">Mycobacterium habana</name>
    <dbReference type="NCBI Taxonomy" id="1784"/>
    <lineage>
        <taxon>Bacteria</taxon>
        <taxon>Bacillati</taxon>
        <taxon>Actinomycetota</taxon>
        <taxon>Actinomycetes</taxon>
        <taxon>Mycobacteriales</taxon>
        <taxon>Mycobacteriaceae</taxon>
        <taxon>Mycobacterium</taxon>
        <taxon>Mycobacterium simiae complex</taxon>
    </lineage>
</organism>
<gene>
    <name evidence="2" type="ORF">B5M45_19675</name>
</gene>
<dbReference type="AlphaFoldDB" id="A0A1X0XY88"/>
<keyword evidence="3" id="KW-1185">Reference proteome</keyword>
<dbReference type="InterPro" id="IPR045851">
    <property type="entry name" value="AMP-bd_C_sf"/>
</dbReference>
<evidence type="ECO:0000313" key="2">
    <source>
        <dbReference type="EMBL" id="ORJ57826.1"/>
    </source>
</evidence>
<evidence type="ECO:0000259" key="1">
    <source>
        <dbReference type="Pfam" id="PF13193"/>
    </source>
</evidence>
<dbReference type="Gene3D" id="3.30.300.30">
    <property type="match status" value="1"/>
</dbReference>
<dbReference type="SUPFAM" id="SSF56801">
    <property type="entry name" value="Acetyl-CoA synthetase-like"/>
    <property type="match status" value="1"/>
</dbReference>
<dbReference type="Pfam" id="PF13193">
    <property type="entry name" value="AMP-binding_C"/>
    <property type="match status" value="1"/>
</dbReference>
<comment type="caution">
    <text evidence="2">The sequence shown here is derived from an EMBL/GenBank/DDBJ whole genome shotgun (WGS) entry which is preliminary data.</text>
</comment>
<accession>A0A1X0XY88</accession>
<name>A0A1X0XY88_MYCSI</name>
<proteinExistence type="predicted"/>
<reference evidence="2 3" key="1">
    <citation type="submission" date="2017-03" db="EMBL/GenBank/DDBJ databases">
        <title>Genomic insights into Mycobacterium simiae human colonization.</title>
        <authorList>
            <person name="Steffani J.L."/>
            <person name="Brunck M.E."/>
            <person name="Cruz E."/>
            <person name="Montiel R."/>
            <person name="Barona F."/>
        </authorList>
    </citation>
    <scope>NUCLEOTIDE SEQUENCE [LARGE SCALE GENOMIC DNA]</scope>
    <source>
        <strain evidence="2 3">MsiGto</strain>
    </source>
</reference>
<dbReference type="EMBL" id="MZZM01000025">
    <property type="protein sequence ID" value="ORJ57826.1"/>
    <property type="molecule type" value="Genomic_DNA"/>
</dbReference>
<sequence>MADPVKGELACSYVVRSSGSNLIETQLDTYARSRLSAIKRPRQIHFVAKLPVSSSGKVMRRRLSHT</sequence>
<feature type="domain" description="AMP-binding enzyme C-terminal" evidence="1">
    <location>
        <begin position="2"/>
        <end position="57"/>
    </location>
</feature>